<dbReference type="Proteomes" id="UP000282529">
    <property type="component" value="Unassembled WGS sequence"/>
</dbReference>
<reference evidence="4 5" key="1">
    <citation type="submission" date="2018-11" db="EMBL/GenBank/DDBJ databases">
        <title>Genome sequence of strain 7197.</title>
        <authorList>
            <person name="Gao J."/>
            <person name="Sun J."/>
        </authorList>
    </citation>
    <scope>NUCLEOTIDE SEQUENCE [LARGE SCALE GENOMIC DNA]</scope>
    <source>
        <strain evidence="4 5">7197</strain>
    </source>
</reference>
<dbReference type="GO" id="GO:0008745">
    <property type="term" value="F:N-acetylmuramoyl-L-alanine amidase activity"/>
    <property type="evidence" value="ECO:0007669"/>
    <property type="project" value="InterPro"/>
</dbReference>
<feature type="domain" description="MurNAc-LAA" evidence="3">
    <location>
        <begin position="111"/>
        <end position="230"/>
    </location>
</feature>
<keyword evidence="5" id="KW-1185">Reference proteome</keyword>
<dbReference type="InterPro" id="IPR050695">
    <property type="entry name" value="N-acetylmuramoyl_amidase_3"/>
</dbReference>
<feature type="region of interest" description="Disordered" evidence="2">
    <location>
        <begin position="35"/>
        <end position="68"/>
    </location>
</feature>
<evidence type="ECO:0000313" key="5">
    <source>
        <dbReference type="Proteomes" id="UP000282529"/>
    </source>
</evidence>
<evidence type="ECO:0000259" key="3">
    <source>
        <dbReference type="SMART" id="SM00646"/>
    </source>
</evidence>
<dbReference type="PANTHER" id="PTHR30404:SF0">
    <property type="entry name" value="N-ACETYLMURAMOYL-L-ALANINE AMIDASE AMIC"/>
    <property type="match status" value="1"/>
</dbReference>
<sequence length="237" mass="25670">MAPKGTAFRTESPEIIASAGNTASSAADKPIICIDAGHQGKGNNDKEPVAPGSKAMKPKVSSGTRGVATGKPEYKLTLEVALKLEKALDNDYKVEMIRRSNEVNISNRERAIQCNKADSDLILRIHADGSDSSGVQGMSFLYPSAKSRYTKDITQESLAAAKVLSEAILRETGAKSQGLKPRDDLTGFNWSKVPSVLIEMGFMTNRKEDRLLSMPEYQDKIVKGIKAGLDAYYKKSG</sequence>
<protein>
    <submittedName>
        <fullName evidence="4">N-acetylmuramoyl-L-alanine amidase</fullName>
    </submittedName>
</protein>
<dbReference type="PANTHER" id="PTHR30404">
    <property type="entry name" value="N-ACETYLMURAMOYL-L-ALANINE AMIDASE"/>
    <property type="match status" value="1"/>
</dbReference>
<dbReference type="EMBL" id="RQPI01000008">
    <property type="protein sequence ID" value="RQW10686.1"/>
    <property type="molecule type" value="Genomic_DNA"/>
</dbReference>
<dbReference type="Gene3D" id="3.40.630.40">
    <property type="entry name" value="Zn-dependent exopeptidases"/>
    <property type="match status" value="1"/>
</dbReference>
<dbReference type="InterPro" id="IPR002508">
    <property type="entry name" value="MurNAc-LAA_cat"/>
</dbReference>
<dbReference type="GO" id="GO:0009253">
    <property type="term" value="P:peptidoglycan catabolic process"/>
    <property type="evidence" value="ECO:0007669"/>
    <property type="project" value="InterPro"/>
</dbReference>
<name>A0A3N9PZP7_9BACL</name>
<dbReference type="OrthoDB" id="43070at2"/>
<dbReference type="CDD" id="cd02696">
    <property type="entry name" value="MurNAc-LAA"/>
    <property type="match status" value="1"/>
</dbReference>
<dbReference type="GO" id="GO:0030288">
    <property type="term" value="C:outer membrane-bounded periplasmic space"/>
    <property type="evidence" value="ECO:0007669"/>
    <property type="project" value="TreeGrafter"/>
</dbReference>
<evidence type="ECO:0000313" key="4">
    <source>
        <dbReference type="EMBL" id="RQW10686.1"/>
    </source>
</evidence>
<keyword evidence="1" id="KW-0378">Hydrolase</keyword>
<proteinExistence type="predicted"/>
<dbReference type="SMART" id="SM00646">
    <property type="entry name" value="Ami_3"/>
    <property type="match status" value="1"/>
</dbReference>
<dbReference type="Pfam" id="PF01520">
    <property type="entry name" value="Amidase_3"/>
    <property type="match status" value="1"/>
</dbReference>
<gene>
    <name evidence="4" type="ORF">EH198_15530</name>
</gene>
<evidence type="ECO:0000256" key="1">
    <source>
        <dbReference type="ARBA" id="ARBA00022801"/>
    </source>
</evidence>
<evidence type="ECO:0000256" key="2">
    <source>
        <dbReference type="SAM" id="MobiDB-lite"/>
    </source>
</evidence>
<organism evidence="4 5">
    <name type="scientific">Paenibacillus rhizophilus</name>
    <dbReference type="NCBI Taxonomy" id="1850366"/>
    <lineage>
        <taxon>Bacteria</taxon>
        <taxon>Bacillati</taxon>
        <taxon>Bacillota</taxon>
        <taxon>Bacilli</taxon>
        <taxon>Bacillales</taxon>
        <taxon>Paenibacillaceae</taxon>
        <taxon>Paenibacillus</taxon>
    </lineage>
</organism>
<dbReference type="SUPFAM" id="SSF53187">
    <property type="entry name" value="Zn-dependent exopeptidases"/>
    <property type="match status" value="1"/>
</dbReference>
<comment type="caution">
    <text evidence="4">The sequence shown here is derived from an EMBL/GenBank/DDBJ whole genome shotgun (WGS) entry which is preliminary data.</text>
</comment>
<dbReference type="AlphaFoldDB" id="A0A3N9PZP7"/>
<accession>A0A3N9PZP7</accession>